<dbReference type="PANTHER" id="PTHR48112:SF22">
    <property type="entry name" value="MITOCHONDRIAL TRANSCRIPTION FACTOR A, ISOFORM B"/>
    <property type="match status" value="1"/>
</dbReference>
<dbReference type="GO" id="GO:0005634">
    <property type="term" value="C:nucleus"/>
    <property type="evidence" value="ECO:0007669"/>
    <property type="project" value="UniProtKB-UniRule"/>
</dbReference>
<comment type="caution">
    <text evidence="5">The sequence shown here is derived from an EMBL/GenBank/DDBJ whole genome shotgun (WGS) entry which is preliminary data.</text>
</comment>
<dbReference type="Pfam" id="PF00505">
    <property type="entry name" value="HMG_box"/>
    <property type="match status" value="1"/>
</dbReference>
<accession>A0A2U3DTR4</accession>
<gene>
    <name evidence="5" type="ORF">PCL_06846</name>
</gene>
<dbReference type="PROSITE" id="PS50118">
    <property type="entry name" value="HMG_BOX_2"/>
    <property type="match status" value="1"/>
</dbReference>
<keyword evidence="2" id="KW-0539">Nucleus</keyword>
<organism evidence="5 6">
    <name type="scientific">Purpureocillium lilacinum</name>
    <name type="common">Paecilomyces lilacinus</name>
    <dbReference type="NCBI Taxonomy" id="33203"/>
    <lineage>
        <taxon>Eukaryota</taxon>
        <taxon>Fungi</taxon>
        <taxon>Dikarya</taxon>
        <taxon>Ascomycota</taxon>
        <taxon>Pezizomycotina</taxon>
        <taxon>Sordariomycetes</taxon>
        <taxon>Hypocreomycetidae</taxon>
        <taxon>Hypocreales</taxon>
        <taxon>Ophiocordycipitaceae</taxon>
        <taxon>Purpureocillium</taxon>
    </lineage>
</organism>
<dbReference type="PRINTS" id="PR00886">
    <property type="entry name" value="HIGHMOBLTY12"/>
</dbReference>
<evidence type="ECO:0000259" key="4">
    <source>
        <dbReference type="PROSITE" id="PS50118"/>
    </source>
</evidence>
<dbReference type="InterPro" id="IPR036910">
    <property type="entry name" value="HMG_box_dom_sf"/>
</dbReference>
<sequence length="225" mass="24988">MRLSRPGAQDDMGQMSLWGVDHRGLGLKRSETLPKCPGSDRHPAASPHLVASVGAAWASVVMGSSLISASQFPILSSGTVTTHHHTATAHLHICHVTTLTGAIAVAARRYAHHPKPRALSKKTPLRARNPRLRTCSTDAFKASGRPIKGRSAYHFFADEHRMRVWAEHPDMTPGQVGQILGEMWHAQTAAQRTPYERMAEEDRARYEAEVREWQAELERRDAEAR</sequence>
<keyword evidence="3" id="KW-0175">Coiled coil</keyword>
<dbReference type="AlphaFoldDB" id="A0A2U3DTR4"/>
<protein>
    <recommendedName>
        <fullName evidence="4">HMG box domain-containing protein</fullName>
    </recommendedName>
</protein>
<feature type="DNA-binding region" description="HMG box" evidence="2">
    <location>
        <begin position="146"/>
        <end position="214"/>
    </location>
</feature>
<evidence type="ECO:0000256" key="2">
    <source>
        <dbReference type="PROSITE-ProRule" id="PRU00267"/>
    </source>
</evidence>
<feature type="domain" description="HMG box" evidence="4">
    <location>
        <begin position="146"/>
        <end position="214"/>
    </location>
</feature>
<evidence type="ECO:0000256" key="3">
    <source>
        <dbReference type="SAM" id="Coils"/>
    </source>
</evidence>
<feature type="coiled-coil region" evidence="3">
    <location>
        <begin position="196"/>
        <end position="223"/>
    </location>
</feature>
<dbReference type="GO" id="GO:0003677">
    <property type="term" value="F:DNA binding"/>
    <property type="evidence" value="ECO:0007669"/>
    <property type="project" value="UniProtKB-UniRule"/>
</dbReference>
<dbReference type="Proteomes" id="UP000245956">
    <property type="component" value="Unassembled WGS sequence"/>
</dbReference>
<evidence type="ECO:0000256" key="1">
    <source>
        <dbReference type="ARBA" id="ARBA00023125"/>
    </source>
</evidence>
<name>A0A2U3DTR4_PURLI</name>
<evidence type="ECO:0000313" key="5">
    <source>
        <dbReference type="EMBL" id="PWI65641.1"/>
    </source>
</evidence>
<dbReference type="PANTHER" id="PTHR48112">
    <property type="entry name" value="HIGH MOBILITY GROUP PROTEIN DSP1"/>
    <property type="match status" value="1"/>
</dbReference>
<dbReference type="Gene3D" id="1.10.30.10">
    <property type="entry name" value="High mobility group box domain"/>
    <property type="match status" value="1"/>
</dbReference>
<dbReference type="InterPro" id="IPR050342">
    <property type="entry name" value="HMGB"/>
</dbReference>
<proteinExistence type="predicted"/>
<reference evidence="5 6" key="1">
    <citation type="journal article" date="2016" name="Front. Microbiol.">
        <title>Genome and transcriptome sequences reveal the specific parasitism of the nematophagous Purpureocillium lilacinum 36-1.</title>
        <authorList>
            <person name="Xie J."/>
            <person name="Li S."/>
            <person name="Mo C."/>
            <person name="Xiao X."/>
            <person name="Peng D."/>
            <person name="Wang G."/>
            <person name="Xiao Y."/>
        </authorList>
    </citation>
    <scope>NUCLEOTIDE SEQUENCE [LARGE SCALE GENOMIC DNA]</scope>
    <source>
        <strain evidence="5 6">36-1</strain>
    </source>
</reference>
<dbReference type="SMART" id="SM00398">
    <property type="entry name" value="HMG"/>
    <property type="match status" value="1"/>
</dbReference>
<dbReference type="SUPFAM" id="SSF47095">
    <property type="entry name" value="HMG-box"/>
    <property type="match status" value="1"/>
</dbReference>
<dbReference type="EMBL" id="LCWV01000031">
    <property type="protein sequence ID" value="PWI65641.1"/>
    <property type="molecule type" value="Genomic_DNA"/>
</dbReference>
<evidence type="ECO:0000313" key="6">
    <source>
        <dbReference type="Proteomes" id="UP000245956"/>
    </source>
</evidence>
<keyword evidence="1 2" id="KW-0238">DNA-binding</keyword>
<dbReference type="InterPro" id="IPR009071">
    <property type="entry name" value="HMG_box_dom"/>
</dbReference>